<dbReference type="Proteomes" id="UP000014140">
    <property type="component" value="Unassembled WGS sequence"/>
</dbReference>
<evidence type="ECO:0000313" key="2">
    <source>
        <dbReference type="Proteomes" id="UP000014140"/>
    </source>
</evidence>
<dbReference type="RefSeq" id="WP_010803384.1">
    <property type="nucleotide sequence ID" value="NZ_KE159513.1"/>
</dbReference>
<comment type="caution">
    <text evidence="1">The sequence shown here is derived from an EMBL/GenBank/DDBJ whole genome shotgun (WGS) entry which is preliminary data.</text>
</comment>
<reference evidence="1 2" key="1">
    <citation type="submission" date="2013-04" db="EMBL/GenBank/DDBJ databases">
        <title>The Genome Sequence of Parabacteroides goldsteinii dnLKV18.</title>
        <authorList>
            <consortium name="The Broad Institute Genomics Platform"/>
            <consortium name="The Broad Institute Genome Sequencing Center for Infectious Disease"/>
            <person name="Earl A."/>
            <person name="Xavier R."/>
            <person name="Kuhn K."/>
            <person name="Stappenbeck T."/>
            <person name="Walker B."/>
            <person name="Young S."/>
            <person name="Zeng Q."/>
            <person name="Gargeya S."/>
            <person name="Fitzgerald M."/>
            <person name="Haas B."/>
            <person name="Abouelleil A."/>
            <person name="Allen A.W."/>
            <person name="Alvarado L."/>
            <person name="Arachchi H.M."/>
            <person name="Berlin A.M."/>
            <person name="Chapman S.B."/>
            <person name="Gainer-Dewar J."/>
            <person name="Goldberg J."/>
            <person name="Griggs A."/>
            <person name="Gujja S."/>
            <person name="Hansen M."/>
            <person name="Howarth C."/>
            <person name="Imamovic A."/>
            <person name="Ireland A."/>
            <person name="Larimer J."/>
            <person name="McCowan C."/>
            <person name="Murphy C."/>
            <person name="Pearson M."/>
            <person name="Poon T.W."/>
            <person name="Priest M."/>
            <person name="Roberts A."/>
            <person name="Saif S."/>
            <person name="Shea T."/>
            <person name="Sisk P."/>
            <person name="Sykes S."/>
            <person name="Wortman J."/>
            <person name="Nusbaum C."/>
            <person name="Birren B."/>
        </authorList>
    </citation>
    <scope>NUCLEOTIDE SEQUENCE [LARGE SCALE GENOMIC DNA]</scope>
    <source>
        <strain evidence="2">dnLKV18</strain>
    </source>
</reference>
<dbReference type="EMBL" id="ASSQ01000005">
    <property type="protein sequence ID" value="EOS19124.1"/>
    <property type="molecule type" value="Genomic_DNA"/>
</dbReference>
<proteinExistence type="predicted"/>
<gene>
    <name evidence="1" type="ORF">C803_01288</name>
</gene>
<sequence>MRLKGIPALYDFTGGTEQTVPSGNGSYTIPRSGKTITYHETRAAMNYDYEVTGEFVTYRYTAGTHELWSLWCDGEQVIGDLDLHLFFSKLPMNMDLNMEQEFDLLITVYENEIIVTQSTASDWAEGGSVG</sequence>
<dbReference type="PATRIC" id="fig|1235789.3.peg.1300"/>
<dbReference type="AlphaFoldDB" id="S0GKR5"/>
<accession>S0GKR5</accession>
<name>S0GKR5_9BACT</name>
<organism evidence="1 2">
    <name type="scientific">Parabacteroides goldsteinii dnLKV18</name>
    <dbReference type="NCBI Taxonomy" id="1235789"/>
    <lineage>
        <taxon>Bacteria</taxon>
        <taxon>Pseudomonadati</taxon>
        <taxon>Bacteroidota</taxon>
        <taxon>Bacteroidia</taxon>
        <taxon>Bacteroidales</taxon>
        <taxon>Tannerellaceae</taxon>
        <taxon>Parabacteroides</taxon>
    </lineage>
</organism>
<keyword evidence="2" id="KW-1185">Reference proteome</keyword>
<dbReference type="HOGENOM" id="CLU_1935994_0_0_10"/>
<protein>
    <submittedName>
        <fullName evidence="1">Uncharacterized protein</fullName>
    </submittedName>
</protein>
<evidence type="ECO:0000313" key="1">
    <source>
        <dbReference type="EMBL" id="EOS19124.1"/>
    </source>
</evidence>